<comment type="caution">
    <text evidence="3">The sequence shown here is derived from an EMBL/GenBank/DDBJ whole genome shotgun (WGS) entry which is preliminary data.</text>
</comment>
<name>A0A090VDU9_9FLAO</name>
<protein>
    <submittedName>
        <fullName evidence="3">2,3,4,5-tetrahydropyridine-2,6-dicarboxylate N-succinyltransferase</fullName>
        <ecNumber evidence="3">2.3.1.117</ecNumber>
    </submittedName>
</protein>
<dbReference type="EC" id="2.3.1.117" evidence="3"/>
<feature type="domain" description="Tetrahydrodipicolinate-N-succinyltransferase chain A" evidence="2">
    <location>
        <begin position="3"/>
        <end position="60"/>
    </location>
</feature>
<evidence type="ECO:0000259" key="2">
    <source>
        <dbReference type="Pfam" id="PF14805"/>
    </source>
</evidence>
<reference evidence="3 4" key="1">
    <citation type="journal article" date="2014" name="Genome Announc.">
        <title>Draft Genome Sequences of Marine Flavobacterium Algibacter lectus Strains SS8 and NR4.</title>
        <authorList>
            <person name="Takatani N."/>
            <person name="Nakanishi M."/>
            <person name="Meirelles P."/>
            <person name="Mino S."/>
            <person name="Suda W."/>
            <person name="Oshima K."/>
            <person name="Hattori M."/>
            <person name="Ohkuma M."/>
            <person name="Hosokawa M."/>
            <person name="Miyashita K."/>
            <person name="Thompson F.L."/>
            <person name="Niwa A."/>
            <person name="Sawabe T."/>
            <person name="Sawabe T."/>
        </authorList>
    </citation>
    <scope>NUCLEOTIDE SEQUENCE [LARGE SCALE GENOMIC DNA]</scope>
    <source>
        <strain evidence="3 4">JCM 19300</strain>
    </source>
</reference>
<accession>A0A090VDU9</accession>
<dbReference type="Proteomes" id="UP000029644">
    <property type="component" value="Unassembled WGS sequence"/>
</dbReference>
<sequence>MTQLQEIIEKAWENRDLLNEEATTTAIRKVVDLLDAGELRVAEPIEGGWQVNEWVKKAVVYISQFKKWKP</sequence>
<proteinExistence type="inferred from homology"/>
<dbReference type="GO" id="GO:0008666">
    <property type="term" value="F:2,3,4,5-tetrahydropyridine-2,6-dicarboxylate N-succinyltransferase activity"/>
    <property type="evidence" value="ECO:0007669"/>
    <property type="project" value="UniProtKB-EC"/>
</dbReference>
<dbReference type="InterPro" id="IPR037133">
    <property type="entry name" value="THP_succinylTrfase_N_sf"/>
</dbReference>
<dbReference type="Gene3D" id="1.10.166.10">
    <property type="entry name" value="Tetrahydrodipicolinate-N-succinyltransferase, N-terminal domain"/>
    <property type="match status" value="1"/>
</dbReference>
<evidence type="ECO:0000313" key="3">
    <source>
        <dbReference type="EMBL" id="GAL62955.1"/>
    </source>
</evidence>
<dbReference type="Pfam" id="PF14805">
    <property type="entry name" value="THDPS_N_2"/>
    <property type="match status" value="1"/>
</dbReference>
<dbReference type="AlphaFoldDB" id="A0A090VDU9"/>
<evidence type="ECO:0000313" key="4">
    <source>
        <dbReference type="Proteomes" id="UP000029644"/>
    </source>
</evidence>
<evidence type="ECO:0000256" key="1">
    <source>
        <dbReference type="ARBA" id="ARBA00007274"/>
    </source>
</evidence>
<organism evidence="3 4">
    <name type="scientific">Algibacter lectus</name>
    <dbReference type="NCBI Taxonomy" id="221126"/>
    <lineage>
        <taxon>Bacteria</taxon>
        <taxon>Pseudomonadati</taxon>
        <taxon>Bacteroidota</taxon>
        <taxon>Flavobacteriia</taxon>
        <taxon>Flavobacteriales</taxon>
        <taxon>Flavobacteriaceae</taxon>
        <taxon>Algibacter</taxon>
    </lineage>
</organism>
<gene>
    <name evidence="3" type="ORF">JCM19300_973</name>
</gene>
<keyword evidence="3" id="KW-0012">Acyltransferase</keyword>
<comment type="similarity">
    <text evidence="1">Belongs to the transferase hexapeptide repeat family.</text>
</comment>
<dbReference type="InterPro" id="IPR023180">
    <property type="entry name" value="THP_succinylTrfase_dom1"/>
</dbReference>
<keyword evidence="3" id="KW-0808">Transferase</keyword>
<dbReference type="EMBL" id="BBNQ01000009">
    <property type="protein sequence ID" value="GAL62955.1"/>
    <property type="molecule type" value="Genomic_DNA"/>
</dbReference>